<dbReference type="EMBL" id="OIVN01004151">
    <property type="protein sequence ID" value="SPD15757.1"/>
    <property type="molecule type" value="Genomic_DNA"/>
</dbReference>
<dbReference type="Pfam" id="PF11523">
    <property type="entry name" value="DUF3223"/>
    <property type="match status" value="1"/>
</dbReference>
<keyword evidence="3 8" id="KW-0548">Nucleotidyltransferase</keyword>
<dbReference type="InterPro" id="IPR042102">
    <property type="entry name" value="RNA_pol_Rpb1_3_sf"/>
</dbReference>
<dbReference type="EC" id="2.7.7.6" evidence="8"/>
<dbReference type="SMART" id="SM00663">
    <property type="entry name" value="RPOLA_N"/>
    <property type="match status" value="1"/>
</dbReference>
<evidence type="ECO:0000256" key="4">
    <source>
        <dbReference type="ARBA" id="ARBA00022723"/>
    </source>
</evidence>
<comment type="catalytic activity">
    <reaction evidence="7 8">
        <text>RNA(n) + a ribonucleoside 5'-triphosphate = RNA(n+1) + diphosphate</text>
        <dbReference type="Rhea" id="RHEA:21248"/>
        <dbReference type="Rhea" id="RHEA-COMP:14527"/>
        <dbReference type="Rhea" id="RHEA-COMP:17342"/>
        <dbReference type="ChEBI" id="CHEBI:33019"/>
        <dbReference type="ChEBI" id="CHEBI:61557"/>
        <dbReference type="ChEBI" id="CHEBI:140395"/>
        <dbReference type="EC" id="2.7.7.6"/>
    </reaction>
</comment>
<evidence type="ECO:0000256" key="3">
    <source>
        <dbReference type="ARBA" id="ARBA00022695"/>
    </source>
</evidence>
<protein>
    <recommendedName>
        <fullName evidence="8">DNA-directed RNA polymerase subunit</fullName>
        <ecNumber evidence="8">2.7.7.6</ecNumber>
    </recommendedName>
</protein>
<dbReference type="InterPro" id="IPR007080">
    <property type="entry name" value="RNA_pol_Rpb1_1"/>
</dbReference>
<dbReference type="GO" id="GO:0046872">
    <property type="term" value="F:metal ion binding"/>
    <property type="evidence" value="ECO:0007669"/>
    <property type="project" value="UniProtKB-KW"/>
</dbReference>
<evidence type="ECO:0000256" key="5">
    <source>
        <dbReference type="ARBA" id="ARBA00022833"/>
    </source>
</evidence>
<dbReference type="InterPro" id="IPR045867">
    <property type="entry name" value="DNA-dir_RpoC_beta_prime"/>
</dbReference>
<dbReference type="PANTHER" id="PTHR19376">
    <property type="entry name" value="DNA-DIRECTED RNA POLYMERASE"/>
    <property type="match status" value="1"/>
</dbReference>
<keyword evidence="1 8" id="KW-0240">DNA-directed RNA polymerase</keyword>
<dbReference type="Gene3D" id="4.10.860.120">
    <property type="entry name" value="RNA polymerase II, clamp domain"/>
    <property type="match status" value="1"/>
</dbReference>
<dbReference type="GO" id="GO:0000428">
    <property type="term" value="C:DNA-directed RNA polymerase complex"/>
    <property type="evidence" value="ECO:0007669"/>
    <property type="project" value="UniProtKB-KW"/>
</dbReference>
<keyword evidence="2 8" id="KW-0808">Transferase</keyword>
<dbReference type="InterPro" id="IPR007066">
    <property type="entry name" value="RNA_pol_Rpb1_3"/>
</dbReference>
<dbReference type="Gene3D" id="1.10.274.100">
    <property type="entry name" value="RNA polymerase Rpb1, domain 3"/>
    <property type="match status" value="1"/>
</dbReference>
<accession>A0A2N9HNK6</accession>
<dbReference type="Gene3D" id="2.40.40.20">
    <property type="match status" value="1"/>
</dbReference>
<evidence type="ECO:0000256" key="7">
    <source>
        <dbReference type="ARBA" id="ARBA00048552"/>
    </source>
</evidence>
<dbReference type="InterPro" id="IPR007083">
    <property type="entry name" value="RNA_pol_Rpb1_4"/>
</dbReference>
<evidence type="ECO:0000256" key="8">
    <source>
        <dbReference type="RuleBase" id="RU004279"/>
    </source>
</evidence>
<evidence type="ECO:0000259" key="9">
    <source>
        <dbReference type="SMART" id="SM00663"/>
    </source>
</evidence>
<keyword evidence="6 8" id="KW-0804">Transcription</keyword>
<dbReference type="InterPro" id="IPR038120">
    <property type="entry name" value="Rpb1_funnel_sf"/>
</dbReference>
<dbReference type="GO" id="GO:0003899">
    <property type="term" value="F:DNA-directed RNA polymerase activity"/>
    <property type="evidence" value="ECO:0007669"/>
    <property type="project" value="UniProtKB-EC"/>
</dbReference>
<dbReference type="SUPFAM" id="SSF64484">
    <property type="entry name" value="beta and beta-prime subunits of DNA dependent RNA-polymerase"/>
    <property type="match status" value="1"/>
</dbReference>
<dbReference type="PANTHER" id="PTHR19376:SF36">
    <property type="entry name" value="DNA-DIRECTED RNA POLYMERASE IV SUBUNIT 1"/>
    <property type="match status" value="1"/>
</dbReference>
<dbReference type="Pfam" id="PF04997">
    <property type="entry name" value="RNA_pol_Rpb1_1"/>
    <property type="match status" value="1"/>
</dbReference>
<dbReference type="Gene3D" id="3.10.450.40">
    <property type="match status" value="1"/>
</dbReference>
<name>A0A2N9HNK6_FAGSY</name>
<keyword evidence="5" id="KW-0862">Zinc</keyword>
<dbReference type="InterPro" id="IPR000722">
    <property type="entry name" value="RNA_pol_asu"/>
</dbReference>
<evidence type="ECO:0000256" key="2">
    <source>
        <dbReference type="ARBA" id="ARBA00022679"/>
    </source>
</evidence>
<dbReference type="InterPro" id="IPR007081">
    <property type="entry name" value="RNA_pol_Rpb1_5"/>
</dbReference>
<evidence type="ECO:0000256" key="6">
    <source>
        <dbReference type="ARBA" id="ARBA00023163"/>
    </source>
</evidence>
<dbReference type="Pfam" id="PF04998">
    <property type="entry name" value="RNA_pol_Rpb1_5"/>
    <property type="match status" value="1"/>
</dbReference>
<dbReference type="InterPro" id="IPR006592">
    <property type="entry name" value="RNA_pol_N"/>
</dbReference>
<dbReference type="GO" id="GO:0006351">
    <property type="term" value="P:DNA-templated transcription"/>
    <property type="evidence" value="ECO:0007669"/>
    <property type="project" value="InterPro"/>
</dbReference>
<dbReference type="CDD" id="cd10506">
    <property type="entry name" value="RNAP_IV_RPD1_N"/>
    <property type="match status" value="1"/>
</dbReference>
<comment type="similarity">
    <text evidence="8">Belongs to the RNA polymerase beta' chain family.</text>
</comment>
<gene>
    <name evidence="10" type="ORF">FSB_LOCUS43639</name>
</gene>
<dbReference type="GO" id="GO:0003677">
    <property type="term" value="F:DNA binding"/>
    <property type="evidence" value="ECO:0007669"/>
    <property type="project" value="InterPro"/>
</dbReference>
<proteinExistence type="inferred from homology"/>
<dbReference type="Pfam" id="PF05000">
    <property type="entry name" value="RNA_pol_Rpb1_4"/>
    <property type="match status" value="1"/>
</dbReference>
<dbReference type="Pfam" id="PF04983">
    <property type="entry name" value="RNA_pol_Rpb1_3"/>
    <property type="match status" value="1"/>
</dbReference>
<dbReference type="InterPro" id="IPR044893">
    <property type="entry name" value="RNA_pol_Rpb1_clamp_domain"/>
</dbReference>
<dbReference type="Gene3D" id="1.10.132.30">
    <property type="match status" value="1"/>
</dbReference>
<dbReference type="Pfam" id="PF00623">
    <property type="entry name" value="RNA_pol_Rpb1_2"/>
    <property type="match status" value="1"/>
</dbReference>
<reference evidence="10" key="1">
    <citation type="submission" date="2018-02" db="EMBL/GenBank/DDBJ databases">
        <authorList>
            <person name="Cohen D.B."/>
            <person name="Kent A.D."/>
        </authorList>
    </citation>
    <scope>NUCLEOTIDE SEQUENCE</scope>
</reference>
<comment type="function">
    <text evidence="8">DNA-dependent RNA polymerase catalyzes the transcription of DNA into RNA using the four ribonucleoside triphosphates as substrates.</text>
</comment>
<organism evidence="10">
    <name type="scientific">Fagus sylvatica</name>
    <name type="common">Beechnut</name>
    <dbReference type="NCBI Taxonomy" id="28930"/>
    <lineage>
        <taxon>Eukaryota</taxon>
        <taxon>Viridiplantae</taxon>
        <taxon>Streptophyta</taxon>
        <taxon>Embryophyta</taxon>
        <taxon>Tracheophyta</taxon>
        <taxon>Spermatophyta</taxon>
        <taxon>Magnoliopsida</taxon>
        <taxon>eudicotyledons</taxon>
        <taxon>Gunneridae</taxon>
        <taxon>Pentapetalae</taxon>
        <taxon>rosids</taxon>
        <taxon>fabids</taxon>
        <taxon>Fagales</taxon>
        <taxon>Fagaceae</taxon>
        <taxon>Fagus</taxon>
    </lineage>
</organism>
<sequence length="1703" mass="190551">MAMDNDLYEEQQVPSAQITSIVWKELGIRQESGSVLGEFYELEVTEKISVLAIHAVSEVNDPRLGLPNLSSQCSTCGTKNLEFCAGHFGCIQFPFTILHPCFLLEAAKILNKICPMCKSIKEELRVKGNSTEWCPTVKFKVSSRELFRKSAIIVEVNDRLPKKHKKKFFTGLPADFWDFIPKDEHQEESNLNQKIRVLSHAQVHYLLKCVDLEFIKKFVLRTDSLFLNCFPVTPNCHRVSEVPHAVSDGQQLVFDERSRAYRKLLSSGNSSNNYLASAQQKNTTDPSSSSGLRWIKDVVLGKRNNHCFRMVVVGDSHIKLSEIGIPCHIAEKLQKSEHLNRWNFDKFSVYYRLSIIEKGEFFVLRKGRKVSVHHTNELQMGDTIYRPLTDGDIVLINRPPSIHQHSLIALSVKVLPISSVLSINPLCCSPLRGDFDGDCLHGFVPQSINATVELSELVALDRQVIDGQNGRNLLSLSQDSLTAAHLIMEDGVFLNAFQMQQLQMYCPNQLLLPAIVKNPSLNSCFWTGKQLFSMFLPPGFDYVFPSNGVHVSNGELLSSEGTFWLCDKNSSSIFQSLAKHCRGKVLDFLYPAQEVLSEWLSTQGLSVSLSDLYLSSDSYSRESLMEEISFGLGEAEQKCNFQQLMVDSCQDFLVEGGEENAVVLDLEHFCYERQKSAALCQVSADAFKQVFRDIQNLVYRYANKDNSLLVMFKAGSKGNLMKLVQHSMCLGLQHSLVRLSFRIPRQLSCDAWNNQKALGSIKKVDDIHEQAGSYIPSAVVENSFLTGLNPLELRNAYGNQLIQFSYDINNDTSTPNSTSHYLFGEGVDSDDAIGGQPVGSWSASAISEVAYSALDQPVSLLETSPLLNLKIFSTDLCKDTFQSLGLPFSCIQAERQKEDNDVFCITVTIPEISESSSLELDSVRGFIIPFLLGTIVQGFPEINKVDILWNDWPKISKHHEGPSGELYLRVVFSVSSDRTNLWSLLLKNCNQTMDLIDWSRSHPDNVRDIVLAFGIEAGWKYFLKSLESAISDAGKSIHPQHLVLVADSLSATGEFVSLNARGIAQQREHASVSSPFMQACYSGPGACFIKAAKAGVVDDLKGNLDALAWGNVPSTGTGGHFDIIYSGKRPEFEKPVDVFSLMGRQSISDEQNVKIKTHVCNSMSDISGAQSVSKYDGLAMEGLKKLESLPKSLLGSFWTPKDISKMSNVLKRILHKYPINHTLKENDKSRLMMALHFHPRRDEKFGTGAEDIEDIKVVRHPKYRNTRCFEAVRMDGTSEVFSYHKCVLGALDMIDPQTAKSYKSKVFGLEKENTNMHVLEVRTPKVTDIGLDKDNTNEHVAEVQAPNVIVTELEKVNTDVHVSEVQAPEVTDTEMEMDITNVHVSEVQAPEVTVTGLEKENTDVHVSEVQIPEVTDTGMEKDNTNAHISEVQSPKVTDIGLDKDNTNEHAAEVQAPNVIVTELEKVNTEYMFQKSKHLVMTLKWRWILDVHVSEVQAPSHWIGEEVQAPEVTYTGLEKENTDVHVSEVQAPEVTVTGLEKENTDKSKHLTASDVGLKKENTDVHVSEVQAPEVTVTGLEKENTDVHVSEVQIPEVTDYGMEKDNTDAHVSEVQAPKASDVGLEKVNTRCFRITQMYMFQKSKHLKRVTLDWKKVNTDVHVSEVQAPKVTNVGLEKDNTNASFRRPRTKVTTLDLEKDNTNVHD</sequence>
<evidence type="ECO:0000256" key="1">
    <source>
        <dbReference type="ARBA" id="ARBA00022478"/>
    </source>
</evidence>
<feature type="domain" description="RNA polymerase N-terminal" evidence="9">
    <location>
        <begin position="223"/>
        <end position="488"/>
    </location>
</feature>
<keyword evidence="4" id="KW-0479">Metal-binding</keyword>
<dbReference type="InterPro" id="IPR040403">
    <property type="entry name" value="NRPD1_N"/>
</dbReference>
<evidence type="ECO:0000313" key="10">
    <source>
        <dbReference type="EMBL" id="SPD15757.1"/>
    </source>
</evidence>
<dbReference type="Gene3D" id="3.30.1490.180">
    <property type="entry name" value="RNA polymerase ii"/>
    <property type="match status" value="1"/>
</dbReference>